<feature type="domain" description="Ice-binding protein C-terminal" evidence="2">
    <location>
        <begin position="211"/>
        <end position="235"/>
    </location>
</feature>
<name>A0A5C7VVL1_9PROT</name>
<evidence type="ECO:0000313" key="3">
    <source>
        <dbReference type="EMBL" id="TXI29786.1"/>
    </source>
</evidence>
<dbReference type="InterPro" id="IPR013424">
    <property type="entry name" value="Ice-binding_C"/>
</dbReference>
<feature type="chain" id="PRO_5023133608" evidence="1">
    <location>
        <begin position="25"/>
        <end position="239"/>
    </location>
</feature>
<gene>
    <name evidence="3" type="ORF">E6Q60_03380</name>
</gene>
<keyword evidence="1" id="KW-0732">Signal</keyword>
<proteinExistence type="predicted"/>
<dbReference type="Proteomes" id="UP000321055">
    <property type="component" value="Unassembled WGS sequence"/>
</dbReference>
<feature type="signal peptide" evidence="1">
    <location>
        <begin position="1"/>
        <end position="24"/>
    </location>
</feature>
<accession>A0A5C7VVL1</accession>
<evidence type="ECO:0000313" key="4">
    <source>
        <dbReference type="Proteomes" id="UP000321055"/>
    </source>
</evidence>
<dbReference type="EMBL" id="SSFX01000027">
    <property type="protein sequence ID" value="TXI29786.1"/>
    <property type="molecule type" value="Genomic_DNA"/>
</dbReference>
<sequence length="239" mass="25130">MTTTLRIIFAALVATLYTSNTVNAGVFSTPAAQMGATYNPGTIPIGVPAISVTNAPTTFFSFNPTGGYNYSTDGSTNPAAGFFPDYHFLGSAGITPGSASSPIWTFSASASDYYLYPTIDHAPLPNEALESSLWGSNDGGSTWSLGKVVEVYEQGWSSSGLPDDGATRWQFSTPVNMISAVVGLTQGVVGSPLPPYSYGDGDFEVDAVMQAIPEPQTYAMFIAGLGLLGFAWQRKRLTA</sequence>
<protein>
    <submittedName>
        <fullName evidence="3">PEP-CTERM sorting domain-containing protein</fullName>
    </submittedName>
</protein>
<dbReference type="Pfam" id="PF07589">
    <property type="entry name" value="PEP-CTERM"/>
    <property type="match status" value="1"/>
</dbReference>
<dbReference type="AlphaFoldDB" id="A0A5C7VVL1"/>
<organism evidence="3 4">
    <name type="scientific">Nitrosomonas oligotropha</name>
    <dbReference type="NCBI Taxonomy" id="42354"/>
    <lineage>
        <taxon>Bacteria</taxon>
        <taxon>Pseudomonadati</taxon>
        <taxon>Pseudomonadota</taxon>
        <taxon>Betaproteobacteria</taxon>
        <taxon>Nitrosomonadales</taxon>
        <taxon>Nitrosomonadaceae</taxon>
        <taxon>Nitrosomonas</taxon>
    </lineage>
</organism>
<evidence type="ECO:0000259" key="2">
    <source>
        <dbReference type="Pfam" id="PF07589"/>
    </source>
</evidence>
<evidence type="ECO:0000256" key="1">
    <source>
        <dbReference type="SAM" id="SignalP"/>
    </source>
</evidence>
<comment type="caution">
    <text evidence="3">The sequence shown here is derived from an EMBL/GenBank/DDBJ whole genome shotgun (WGS) entry which is preliminary data.</text>
</comment>
<reference evidence="3 4" key="1">
    <citation type="submission" date="2018-09" db="EMBL/GenBank/DDBJ databases">
        <title>Metagenome Assembled Genomes from an Advanced Water Purification Facility.</title>
        <authorList>
            <person name="Stamps B.W."/>
            <person name="Spear J.R."/>
        </authorList>
    </citation>
    <scope>NUCLEOTIDE SEQUENCE [LARGE SCALE GENOMIC DNA]</scope>
    <source>
        <strain evidence="3">Bin_54_1</strain>
    </source>
</reference>